<dbReference type="EMBL" id="JAHWXP010000003">
    <property type="protein sequence ID" value="MBY8337831.1"/>
    <property type="molecule type" value="Genomic_DNA"/>
</dbReference>
<evidence type="ECO:0000259" key="1">
    <source>
        <dbReference type="Pfam" id="PF03372"/>
    </source>
</evidence>
<dbReference type="SUPFAM" id="SSF56219">
    <property type="entry name" value="DNase I-like"/>
    <property type="match status" value="1"/>
</dbReference>
<dbReference type="InterPro" id="IPR036691">
    <property type="entry name" value="Endo/exonu/phosph_ase_sf"/>
</dbReference>
<dbReference type="Gene3D" id="3.60.10.10">
    <property type="entry name" value="Endonuclease/exonuclease/phosphatase"/>
    <property type="match status" value="1"/>
</dbReference>
<accession>A0ABS7PFI1</accession>
<keyword evidence="2" id="KW-0378">Hydrolase</keyword>
<reference evidence="2 3" key="1">
    <citation type="submission" date="2021-07" db="EMBL/GenBank/DDBJ databases">
        <title>Alteriqipengyuania abyssalis NZ-12B nov, sp.nov isolated from deep sea sponge in pacific ocean.</title>
        <authorList>
            <person name="Tareen S."/>
            <person name="Wink J."/>
        </authorList>
    </citation>
    <scope>NUCLEOTIDE SEQUENCE [LARGE SCALE GENOMIC DNA]</scope>
    <source>
        <strain evidence="2 3">NZ-12B</strain>
    </source>
</reference>
<evidence type="ECO:0000313" key="2">
    <source>
        <dbReference type="EMBL" id="MBY8337831.1"/>
    </source>
</evidence>
<dbReference type="GO" id="GO:0004519">
    <property type="term" value="F:endonuclease activity"/>
    <property type="evidence" value="ECO:0007669"/>
    <property type="project" value="UniProtKB-KW"/>
</dbReference>
<dbReference type="InterPro" id="IPR005135">
    <property type="entry name" value="Endo/exonuclease/phosphatase"/>
</dbReference>
<protein>
    <submittedName>
        <fullName evidence="2">Endonuclease/exonuclease/phosphatase family protein</fullName>
    </submittedName>
</protein>
<gene>
    <name evidence="2" type="ORF">KYN89_12335</name>
</gene>
<comment type="caution">
    <text evidence="2">The sequence shown here is derived from an EMBL/GenBank/DDBJ whole genome shotgun (WGS) entry which is preliminary data.</text>
</comment>
<feature type="domain" description="Endonuclease/exonuclease/phosphatase" evidence="1">
    <location>
        <begin position="9"/>
        <end position="226"/>
    </location>
</feature>
<dbReference type="Proteomes" id="UP000759298">
    <property type="component" value="Unassembled WGS sequence"/>
</dbReference>
<evidence type="ECO:0000313" key="3">
    <source>
        <dbReference type="Proteomes" id="UP000759298"/>
    </source>
</evidence>
<organism evidence="2 3">
    <name type="scientific">Alteriqipengyuania abyssalis</name>
    <dbReference type="NCBI Taxonomy" id="2860200"/>
    <lineage>
        <taxon>Bacteria</taxon>
        <taxon>Pseudomonadati</taxon>
        <taxon>Pseudomonadota</taxon>
        <taxon>Alphaproteobacteria</taxon>
        <taxon>Sphingomonadales</taxon>
        <taxon>Erythrobacteraceae</taxon>
        <taxon>Alteriqipengyuania</taxon>
    </lineage>
</organism>
<dbReference type="InterPro" id="IPR051916">
    <property type="entry name" value="GPI-anchor_lipid_remodeler"/>
</dbReference>
<keyword evidence="2" id="KW-0540">Nuclease</keyword>
<dbReference type="RefSeq" id="WP_222825333.1">
    <property type="nucleotide sequence ID" value="NZ_JAHWXP010000003.1"/>
</dbReference>
<dbReference type="PANTHER" id="PTHR14859:SF1">
    <property type="entry name" value="PGAP2-INTERACTING PROTEIN"/>
    <property type="match status" value="1"/>
</dbReference>
<name>A0ABS7PFI1_9SPHN</name>
<dbReference type="Pfam" id="PF03372">
    <property type="entry name" value="Exo_endo_phos"/>
    <property type="match status" value="1"/>
</dbReference>
<keyword evidence="2" id="KW-0255">Endonuclease</keyword>
<sequence>MHAPTFKIASYNIHKAVGTDRKRDPQRILNVLGEVDADIVILQEADRRFGQRERTLPDFLVEQHTDYVPVPFDVQHDSMGWHGNTIMVRRDIAILEHDILHIPYLEPRGVVTATLRLPAGLELSVFGMHLDLSGLWRLRQARAIAELARAAQEQRPTLLAGDLNEWRPNGGCLKEFARHFTVLDCGRSFHSQRPMGRLDRIIHGAPLEAVEFGVHHSPLASRASDHLPVWGVFRIPH</sequence>
<dbReference type="PANTHER" id="PTHR14859">
    <property type="entry name" value="CALCOFLUOR WHITE HYPERSENSITIVE PROTEIN PRECURSOR"/>
    <property type="match status" value="1"/>
</dbReference>
<keyword evidence="3" id="KW-1185">Reference proteome</keyword>
<proteinExistence type="predicted"/>